<comment type="caution">
    <text evidence="1">The sequence shown here is derived from an EMBL/GenBank/DDBJ whole genome shotgun (WGS) entry which is preliminary data.</text>
</comment>
<keyword evidence="2" id="KW-1185">Reference proteome</keyword>
<dbReference type="EMBL" id="JAIWYP010000003">
    <property type="protein sequence ID" value="KAH3844922.1"/>
    <property type="molecule type" value="Genomic_DNA"/>
</dbReference>
<evidence type="ECO:0000313" key="2">
    <source>
        <dbReference type="Proteomes" id="UP000828390"/>
    </source>
</evidence>
<evidence type="ECO:0000313" key="1">
    <source>
        <dbReference type="EMBL" id="KAH3844922.1"/>
    </source>
</evidence>
<dbReference type="AlphaFoldDB" id="A0A9D4QW49"/>
<reference evidence="1" key="2">
    <citation type="submission" date="2020-11" db="EMBL/GenBank/DDBJ databases">
        <authorList>
            <person name="McCartney M.A."/>
            <person name="Auch B."/>
            <person name="Kono T."/>
            <person name="Mallez S."/>
            <person name="Becker A."/>
            <person name="Gohl D.M."/>
            <person name="Silverstein K.A.T."/>
            <person name="Koren S."/>
            <person name="Bechman K.B."/>
            <person name="Herman A."/>
            <person name="Abrahante J.E."/>
            <person name="Garbe J."/>
        </authorList>
    </citation>
    <scope>NUCLEOTIDE SEQUENCE</scope>
    <source>
        <strain evidence="1">Duluth1</strain>
        <tissue evidence="1">Whole animal</tissue>
    </source>
</reference>
<accession>A0A9D4QW49</accession>
<protein>
    <submittedName>
        <fullName evidence="1">Uncharacterized protein</fullName>
    </submittedName>
</protein>
<dbReference type="Proteomes" id="UP000828390">
    <property type="component" value="Unassembled WGS sequence"/>
</dbReference>
<reference evidence="1" key="1">
    <citation type="journal article" date="2019" name="bioRxiv">
        <title>The Genome of the Zebra Mussel, Dreissena polymorpha: A Resource for Invasive Species Research.</title>
        <authorList>
            <person name="McCartney M.A."/>
            <person name="Auch B."/>
            <person name="Kono T."/>
            <person name="Mallez S."/>
            <person name="Zhang Y."/>
            <person name="Obille A."/>
            <person name="Becker A."/>
            <person name="Abrahante J.E."/>
            <person name="Garbe J."/>
            <person name="Badalamenti J.P."/>
            <person name="Herman A."/>
            <person name="Mangelson H."/>
            <person name="Liachko I."/>
            <person name="Sullivan S."/>
            <person name="Sone E.D."/>
            <person name="Koren S."/>
            <person name="Silverstein K.A.T."/>
            <person name="Beckman K.B."/>
            <person name="Gohl D.M."/>
        </authorList>
    </citation>
    <scope>NUCLEOTIDE SEQUENCE</scope>
    <source>
        <strain evidence="1">Duluth1</strain>
        <tissue evidence="1">Whole animal</tissue>
    </source>
</reference>
<name>A0A9D4QW49_DREPO</name>
<sequence length="57" mass="6853">MLQRSPAHYPEEEEEARLLMLYKIENEKVAINKEHRLIPPRRLTRGMHEENLPNSIM</sequence>
<proteinExistence type="predicted"/>
<organism evidence="1 2">
    <name type="scientific">Dreissena polymorpha</name>
    <name type="common">Zebra mussel</name>
    <name type="synonym">Mytilus polymorpha</name>
    <dbReference type="NCBI Taxonomy" id="45954"/>
    <lineage>
        <taxon>Eukaryota</taxon>
        <taxon>Metazoa</taxon>
        <taxon>Spiralia</taxon>
        <taxon>Lophotrochozoa</taxon>
        <taxon>Mollusca</taxon>
        <taxon>Bivalvia</taxon>
        <taxon>Autobranchia</taxon>
        <taxon>Heteroconchia</taxon>
        <taxon>Euheterodonta</taxon>
        <taxon>Imparidentia</taxon>
        <taxon>Neoheterodontei</taxon>
        <taxon>Myida</taxon>
        <taxon>Dreissenoidea</taxon>
        <taxon>Dreissenidae</taxon>
        <taxon>Dreissena</taxon>
    </lineage>
</organism>
<gene>
    <name evidence="1" type="ORF">DPMN_087188</name>
</gene>